<evidence type="ECO:0000256" key="4">
    <source>
        <dbReference type="RuleBase" id="RU361235"/>
    </source>
</evidence>
<feature type="domain" description="Carboxylesterase type B" evidence="5">
    <location>
        <begin position="7"/>
        <end position="486"/>
    </location>
</feature>
<dbReference type="RefSeq" id="WP_048631622.1">
    <property type="nucleotide sequence ID" value="NZ_CVQQ01000004.1"/>
</dbReference>
<dbReference type="Proteomes" id="UP000279306">
    <property type="component" value="Chromosome"/>
</dbReference>
<dbReference type="OrthoDB" id="3199405at2"/>
<proteinExistence type="inferred from homology"/>
<organism evidence="6 7">
    <name type="scientific">Mycolicibacterium aurum</name>
    <name type="common">Mycobacterium aurum</name>
    <dbReference type="NCBI Taxonomy" id="1791"/>
    <lineage>
        <taxon>Bacteria</taxon>
        <taxon>Bacillati</taxon>
        <taxon>Actinomycetota</taxon>
        <taxon>Actinomycetes</taxon>
        <taxon>Mycobacteriales</taxon>
        <taxon>Mycobacteriaceae</taxon>
        <taxon>Mycolicibacterium</taxon>
    </lineage>
</organism>
<keyword evidence="3 4" id="KW-0378">Hydrolase</keyword>
<dbReference type="SUPFAM" id="SSF53474">
    <property type="entry name" value="alpha/beta-Hydrolases"/>
    <property type="match status" value="1"/>
</dbReference>
<dbReference type="EMBL" id="LR134356">
    <property type="protein sequence ID" value="VEG55973.1"/>
    <property type="molecule type" value="Genomic_DNA"/>
</dbReference>
<dbReference type="KEGG" id="mauu:NCTC10437_03281"/>
<dbReference type="STRING" id="1791.GCA_001049355_01675"/>
<dbReference type="Pfam" id="PF00135">
    <property type="entry name" value="COesterase"/>
    <property type="match status" value="1"/>
</dbReference>
<dbReference type="InterPro" id="IPR002168">
    <property type="entry name" value="Lipase_GDXG_HIS_AS"/>
</dbReference>
<name>A0A3S4SLR8_MYCAU</name>
<comment type="similarity">
    <text evidence="2">Belongs to the 'GDXG' lipolytic enzyme family.</text>
</comment>
<keyword evidence="7" id="KW-1185">Reference proteome</keyword>
<evidence type="ECO:0000313" key="7">
    <source>
        <dbReference type="Proteomes" id="UP000279306"/>
    </source>
</evidence>
<dbReference type="PROSITE" id="PS00122">
    <property type="entry name" value="CARBOXYLESTERASE_B_1"/>
    <property type="match status" value="1"/>
</dbReference>
<dbReference type="GO" id="GO:0016787">
    <property type="term" value="F:hydrolase activity"/>
    <property type="evidence" value="ECO:0007669"/>
    <property type="project" value="UniProtKB-KW"/>
</dbReference>
<reference evidence="6 7" key="1">
    <citation type="submission" date="2018-12" db="EMBL/GenBank/DDBJ databases">
        <authorList>
            <consortium name="Pathogen Informatics"/>
        </authorList>
    </citation>
    <scope>NUCLEOTIDE SEQUENCE [LARGE SCALE GENOMIC DNA]</scope>
    <source>
        <strain evidence="6 7">NCTC10437</strain>
    </source>
</reference>
<dbReference type="EC" id="3.1.1.-" evidence="4"/>
<evidence type="ECO:0000313" key="6">
    <source>
        <dbReference type="EMBL" id="VEG55973.1"/>
    </source>
</evidence>
<dbReference type="PROSITE" id="PS01173">
    <property type="entry name" value="LIPASE_GDXG_HIS"/>
    <property type="match status" value="1"/>
</dbReference>
<dbReference type="InterPro" id="IPR050309">
    <property type="entry name" value="Type-B_Carboxylest/Lipase"/>
</dbReference>
<dbReference type="Gene3D" id="3.40.50.1820">
    <property type="entry name" value="alpha/beta hydrolase"/>
    <property type="match status" value="1"/>
</dbReference>
<accession>A0A3S4SLR8</accession>
<dbReference type="InterPro" id="IPR029058">
    <property type="entry name" value="AB_hydrolase_fold"/>
</dbReference>
<comment type="similarity">
    <text evidence="1 4">Belongs to the type-B carboxylesterase/lipase family.</text>
</comment>
<dbReference type="PANTHER" id="PTHR11559">
    <property type="entry name" value="CARBOXYLESTERASE"/>
    <property type="match status" value="1"/>
</dbReference>
<dbReference type="InterPro" id="IPR002018">
    <property type="entry name" value="CarbesteraseB"/>
</dbReference>
<dbReference type="AlphaFoldDB" id="A0A3S4SLR8"/>
<dbReference type="InterPro" id="IPR019819">
    <property type="entry name" value="Carboxylesterase_B_CS"/>
</dbReference>
<sequence>MHEHTVRVKTAAGTVEGFTRDGVNRWRSIPYARPPIGALRYRAPQPVQPWPGVRYCHGFGSCAPQQRMYTLLAPGRYQPMSEDCLTLNVVAPAEAGENPAADGLPVMVFIHGGGYMLGSSATPIYDGASLARKGCVYVSVNYRLGALGCLELSSLSGPGATIDDNLFLRDLVMSLQWVRDNIAAFGGDPDNVTIFGESAGAHAVATLLATPAAQGLFAQAIAQSPGSGMSGPADIAADYASRFARQLGATESDATTALLAARPAELVDALDRLVVEGQRDMLGAFAIGPTYGTEYLPDDPVAAMSAGKAHPVPLIVGTNADEGRLFTRFLKLLPTSEPAIERLLAHVEPDARERILSAYPGYPGNNACVQFGGDFIFGSAVWQIAQAHSAFAPTYVYRYDYATTALRWSGMGATHATELLAVFDVYRSKFGRLLTAGVDSRSARKVTDDIQGRWLGFADRGVPGADWPEYTRDERAVLVLDRRRRVVLDPNADRRRAWESFFLAAR</sequence>
<gene>
    <name evidence="6" type="primary">pnbA_5</name>
    <name evidence="6" type="ORF">NCTC10437_03281</name>
</gene>
<dbReference type="InterPro" id="IPR019826">
    <property type="entry name" value="Carboxylesterase_B_AS"/>
</dbReference>
<evidence type="ECO:0000256" key="2">
    <source>
        <dbReference type="ARBA" id="ARBA00010515"/>
    </source>
</evidence>
<evidence type="ECO:0000259" key="5">
    <source>
        <dbReference type="Pfam" id="PF00135"/>
    </source>
</evidence>
<evidence type="ECO:0000256" key="3">
    <source>
        <dbReference type="ARBA" id="ARBA00022801"/>
    </source>
</evidence>
<evidence type="ECO:0000256" key="1">
    <source>
        <dbReference type="ARBA" id="ARBA00005964"/>
    </source>
</evidence>
<dbReference type="PROSITE" id="PS00941">
    <property type="entry name" value="CARBOXYLESTERASE_B_2"/>
    <property type="match status" value="1"/>
</dbReference>
<protein>
    <recommendedName>
        <fullName evidence="4">Carboxylic ester hydrolase</fullName>
        <ecNumber evidence="4">3.1.1.-</ecNumber>
    </recommendedName>
</protein>